<dbReference type="EMBL" id="VKKY01000003">
    <property type="protein sequence ID" value="KAA3437118.1"/>
    <property type="molecule type" value="Genomic_DNA"/>
</dbReference>
<evidence type="ECO:0000313" key="2">
    <source>
        <dbReference type="Proteomes" id="UP000324133"/>
    </source>
</evidence>
<proteinExistence type="predicted"/>
<protein>
    <recommendedName>
        <fullName evidence="3">Transposase</fullName>
    </recommendedName>
</protein>
<gene>
    <name evidence="1" type="ORF">FOA19_22395</name>
</gene>
<evidence type="ECO:0000313" key="1">
    <source>
        <dbReference type="EMBL" id="KAA3437118.1"/>
    </source>
</evidence>
<dbReference type="AlphaFoldDB" id="A0A5B6TA92"/>
<name>A0A5B6TA92_9BACT</name>
<comment type="caution">
    <text evidence="1">The sequence shown here is derived from an EMBL/GenBank/DDBJ whole genome shotgun (WGS) entry which is preliminary data.</text>
</comment>
<dbReference type="RefSeq" id="WP_149093058.1">
    <property type="nucleotide sequence ID" value="NZ_VKKY01000003.1"/>
</dbReference>
<dbReference type="OrthoDB" id="884299at2"/>
<evidence type="ECO:0008006" key="3">
    <source>
        <dbReference type="Google" id="ProtNLM"/>
    </source>
</evidence>
<dbReference type="Proteomes" id="UP000324133">
    <property type="component" value="Unassembled WGS sequence"/>
</dbReference>
<keyword evidence="2" id="KW-1185">Reference proteome</keyword>
<sequence length="59" mass="6619">MNKRVFDTSFMQMAVELSFARGSVKEVADELGIDASRLSKRRNRAYSPAPPTAELTEDQ</sequence>
<organism evidence="1 2">
    <name type="scientific">Rufibacter hautae</name>
    <dbReference type="NCBI Taxonomy" id="2595005"/>
    <lineage>
        <taxon>Bacteria</taxon>
        <taxon>Pseudomonadati</taxon>
        <taxon>Bacteroidota</taxon>
        <taxon>Cytophagia</taxon>
        <taxon>Cytophagales</taxon>
        <taxon>Hymenobacteraceae</taxon>
        <taxon>Rufibacter</taxon>
    </lineage>
</organism>
<accession>A0A5B6TA92</accession>
<reference evidence="1 2" key="1">
    <citation type="submission" date="2019-07" db="EMBL/GenBank/DDBJ databases">
        <title>Rufibacter sp. nov., isolated from lake sediment.</title>
        <authorList>
            <person name="Qu J.-H."/>
        </authorList>
    </citation>
    <scope>NUCLEOTIDE SEQUENCE [LARGE SCALE GENOMIC DNA]</scope>
    <source>
        <strain evidence="1 2">NBS58-1</strain>
    </source>
</reference>